<keyword evidence="1" id="KW-0472">Membrane</keyword>
<dbReference type="Proteomes" id="UP000095463">
    <property type="component" value="Unassembled WGS sequence"/>
</dbReference>
<evidence type="ECO:0000313" key="2">
    <source>
        <dbReference type="EMBL" id="OEO31855.1"/>
    </source>
</evidence>
<organism evidence="2 3">
    <name type="scientific">Devosia insulae DS-56</name>
    <dbReference type="NCBI Taxonomy" id="1116389"/>
    <lineage>
        <taxon>Bacteria</taxon>
        <taxon>Pseudomonadati</taxon>
        <taxon>Pseudomonadota</taxon>
        <taxon>Alphaproteobacteria</taxon>
        <taxon>Hyphomicrobiales</taxon>
        <taxon>Devosiaceae</taxon>
        <taxon>Devosia</taxon>
    </lineage>
</organism>
<evidence type="ECO:0000256" key="1">
    <source>
        <dbReference type="SAM" id="Phobius"/>
    </source>
</evidence>
<accession>A0A1E5XTE9</accession>
<comment type="caution">
    <text evidence="2">The sequence shown here is derived from an EMBL/GenBank/DDBJ whole genome shotgun (WGS) entry which is preliminary data.</text>
</comment>
<dbReference type="InterPro" id="IPR012902">
    <property type="entry name" value="N_methyl_site"/>
</dbReference>
<dbReference type="AlphaFoldDB" id="A0A1E5XTE9"/>
<dbReference type="EMBL" id="LAJE02000118">
    <property type="protein sequence ID" value="OEO31855.1"/>
    <property type="molecule type" value="Genomic_DNA"/>
</dbReference>
<dbReference type="Pfam" id="PF07963">
    <property type="entry name" value="N_methyl"/>
    <property type="match status" value="1"/>
</dbReference>
<dbReference type="RefSeq" id="WP_069908994.1">
    <property type="nucleotide sequence ID" value="NZ_LAJE02000118.1"/>
</dbReference>
<evidence type="ECO:0000313" key="3">
    <source>
        <dbReference type="Proteomes" id="UP000095463"/>
    </source>
</evidence>
<name>A0A1E5XTE9_9HYPH</name>
<proteinExistence type="predicted"/>
<evidence type="ECO:0008006" key="4">
    <source>
        <dbReference type="Google" id="ProtNLM"/>
    </source>
</evidence>
<feature type="transmembrane region" description="Helical" evidence="1">
    <location>
        <begin position="12"/>
        <end position="38"/>
    </location>
</feature>
<dbReference type="NCBIfam" id="TIGR02532">
    <property type="entry name" value="IV_pilin_GFxxxE"/>
    <property type="match status" value="1"/>
</dbReference>
<sequence>MAPASPTRLDAGFTIVELLVAVAIASLLVIGIGALFAIGGQVRDRAADNAAVQAALIELQALATLATSEVGLAIATPSAAGFALTPLETGRPELDGWEVRLTQAAPDLRLELRRRSNVSSVDLAAFDAVGIEYLVVDSQSPAWTGGASVAGAEARAVRLRLTLGSRVWRPLLWIPVTYTVRAR</sequence>
<keyword evidence="1" id="KW-0812">Transmembrane</keyword>
<reference evidence="2 3" key="1">
    <citation type="journal article" date="2015" name="Genome Announc.">
        <title>Genome Assemblies of Three Soil-Associated Devosia species: D. insulae, D. limi, and D. soli.</title>
        <authorList>
            <person name="Hassan Y.I."/>
            <person name="Lepp D."/>
            <person name="Zhou T."/>
        </authorList>
    </citation>
    <scope>NUCLEOTIDE SEQUENCE [LARGE SCALE GENOMIC DNA]</scope>
    <source>
        <strain evidence="2 3">DS-56</strain>
    </source>
</reference>
<keyword evidence="3" id="KW-1185">Reference proteome</keyword>
<keyword evidence="1" id="KW-1133">Transmembrane helix</keyword>
<gene>
    <name evidence="2" type="ORF">VW23_014355</name>
</gene>
<protein>
    <recommendedName>
        <fullName evidence="4">Type II secretion system protein J</fullName>
    </recommendedName>
</protein>